<accession>A0A0A9DDW3</accession>
<dbReference type="AlphaFoldDB" id="A0A0A9DDW3"/>
<proteinExistence type="predicted"/>
<sequence>MVARRMRLFTARWWPKLQRERQKEWMLRRLVGWIAAWLKAL</sequence>
<protein>
    <submittedName>
        <fullName evidence="1">Uncharacterized protein</fullName>
    </submittedName>
</protein>
<dbReference type="EMBL" id="GBRH01215953">
    <property type="protein sequence ID" value="JAD81942.1"/>
    <property type="molecule type" value="Transcribed_RNA"/>
</dbReference>
<reference evidence="1" key="2">
    <citation type="journal article" date="2015" name="Data Brief">
        <title>Shoot transcriptome of the giant reed, Arundo donax.</title>
        <authorList>
            <person name="Barrero R.A."/>
            <person name="Guerrero F.D."/>
            <person name="Moolhuijzen P."/>
            <person name="Goolsby J.A."/>
            <person name="Tidwell J."/>
            <person name="Bellgard S.E."/>
            <person name="Bellgard M.I."/>
        </authorList>
    </citation>
    <scope>NUCLEOTIDE SEQUENCE</scope>
    <source>
        <tissue evidence="1">Shoot tissue taken approximately 20 cm above the soil surface</tissue>
    </source>
</reference>
<name>A0A0A9DDW3_ARUDO</name>
<evidence type="ECO:0000313" key="1">
    <source>
        <dbReference type="EMBL" id="JAD81942.1"/>
    </source>
</evidence>
<reference evidence="1" key="1">
    <citation type="submission" date="2014-09" db="EMBL/GenBank/DDBJ databases">
        <authorList>
            <person name="Magalhaes I.L.F."/>
            <person name="Oliveira U."/>
            <person name="Santos F.R."/>
            <person name="Vidigal T.H.D.A."/>
            <person name="Brescovit A.D."/>
            <person name="Santos A.J."/>
        </authorList>
    </citation>
    <scope>NUCLEOTIDE SEQUENCE</scope>
    <source>
        <tissue evidence="1">Shoot tissue taken approximately 20 cm above the soil surface</tissue>
    </source>
</reference>
<organism evidence="1">
    <name type="scientific">Arundo donax</name>
    <name type="common">Giant reed</name>
    <name type="synonym">Donax arundinaceus</name>
    <dbReference type="NCBI Taxonomy" id="35708"/>
    <lineage>
        <taxon>Eukaryota</taxon>
        <taxon>Viridiplantae</taxon>
        <taxon>Streptophyta</taxon>
        <taxon>Embryophyta</taxon>
        <taxon>Tracheophyta</taxon>
        <taxon>Spermatophyta</taxon>
        <taxon>Magnoliopsida</taxon>
        <taxon>Liliopsida</taxon>
        <taxon>Poales</taxon>
        <taxon>Poaceae</taxon>
        <taxon>PACMAD clade</taxon>
        <taxon>Arundinoideae</taxon>
        <taxon>Arundineae</taxon>
        <taxon>Arundo</taxon>
    </lineage>
</organism>